<name>A0A369JP44_HYPMA</name>
<protein>
    <recommendedName>
        <fullName evidence="3">BTB domain-containing protein</fullName>
    </recommendedName>
</protein>
<dbReference type="Proteomes" id="UP000076154">
    <property type="component" value="Unassembled WGS sequence"/>
</dbReference>
<organism evidence="1 2">
    <name type="scientific">Hypsizygus marmoreus</name>
    <name type="common">White beech mushroom</name>
    <name type="synonym">Agaricus marmoreus</name>
    <dbReference type="NCBI Taxonomy" id="39966"/>
    <lineage>
        <taxon>Eukaryota</taxon>
        <taxon>Fungi</taxon>
        <taxon>Dikarya</taxon>
        <taxon>Basidiomycota</taxon>
        <taxon>Agaricomycotina</taxon>
        <taxon>Agaricomycetes</taxon>
        <taxon>Agaricomycetidae</taxon>
        <taxon>Agaricales</taxon>
        <taxon>Tricholomatineae</taxon>
        <taxon>Lyophyllaceae</taxon>
        <taxon>Hypsizygus</taxon>
    </lineage>
</organism>
<dbReference type="OrthoDB" id="3036049at2759"/>
<dbReference type="InParanoid" id="A0A369JP44"/>
<gene>
    <name evidence="1" type="ORF">Hypma_009296</name>
</gene>
<dbReference type="EMBL" id="LUEZ02000046">
    <property type="protein sequence ID" value="RDB23638.1"/>
    <property type="molecule type" value="Genomic_DNA"/>
</dbReference>
<accession>A0A369JP44</accession>
<sequence length="255" mass="28724">MLGLPQPDSCETSEGVPFLRLEDDATDVTLFLTAIYDSRLFERPPAKTSYEAVAGILRLSTKYDVQYLRQRAILHLDTLFPLTLEEFATRNELRTIPPHKDLVFDASLLAREVDVLWILPQVLYIISNHPVGRILDGFLWNDSVKEMAEVDRNACIHALKAINTTIPNSLMGCFAVGAIDDCQSPTRCPADRCDWGSLLWKALSQTSCEVCLNSIRSEYEAMREEFWKNLPEVFGMPELNTLKAMRDAALSTPVA</sequence>
<keyword evidence="2" id="KW-1185">Reference proteome</keyword>
<evidence type="ECO:0000313" key="1">
    <source>
        <dbReference type="EMBL" id="RDB23638.1"/>
    </source>
</evidence>
<reference evidence="1" key="1">
    <citation type="submission" date="2018-04" db="EMBL/GenBank/DDBJ databases">
        <title>Whole genome sequencing of Hypsizygus marmoreus.</title>
        <authorList>
            <person name="Choi I.-G."/>
            <person name="Min B."/>
            <person name="Kim J.-G."/>
            <person name="Kim S."/>
            <person name="Oh Y.-L."/>
            <person name="Kong W.-S."/>
            <person name="Park H."/>
            <person name="Jeong J."/>
            <person name="Song E.-S."/>
        </authorList>
    </citation>
    <scope>NUCLEOTIDE SEQUENCE [LARGE SCALE GENOMIC DNA]</scope>
    <source>
        <strain evidence="1">51987-8</strain>
    </source>
</reference>
<comment type="caution">
    <text evidence="1">The sequence shown here is derived from an EMBL/GenBank/DDBJ whole genome shotgun (WGS) entry which is preliminary data.</text>
</comment>
<proteinExistence type="predicted"/>
<dbReference type="AlphaFoldDB" id="A0A369JP44"/>
<evidence type="ECO:0000313" key="2">
    <source>
        <dbReference type="Proteomes" id="UP000076154"/>
    </source>
</evidence>
<evidence type="ECO:0008006" key="3">
    <source>
        <dbReference type="Google" id="ProtNLM"/>
    </source>
</evidence>